<dbReference type="SUPFAM" id="SSF49562">
    <property type="entry name" value="C2 domain (Calcium/lipid-binding domain, CaLB)"/>
    <property type="match status" value="1"/>
</dbReference>
<feature type="coiled-coil region" evidence="2">
    <location>
        <begin position="424"/>
        <end position="455"/>
    </location>
</feature>
<name>A0ABR4QJH3_9CEST</name>
<dbReference type="SUPFAM" id="SSF48350">
    <property type="entry name" value="GTPase activation domain, GAP"/>
    <property type="match status" value="1"/>
</dbReference>
<feature type="compositionally biased region" description="Polar residues" evidence="3">
    <location>
        <begin position="120"/>
        <end position="129"/>
    </location>
</feature>
<evidence type="ECO:0000256" key="2">
    <source>
        <dbReference type="SAM" id="Coils"/>
    </source>
</evidence>
<evidence type="ECO:0000313" key="7">
    <source>
        <dbReference type="Proteomes" id="UP001651158"/>
    </source>
</evidence>
<feature type="domain" description="C2" evidence="4">
    <location>
        <begin position="586"/>
        <end position="698"/>
    </location>
</feature>
<dbReference type="PANTHER" id="PTHR23182">
    <property type="entry name" value="BREAKPOINT CLUSTER REGION PROTEIN BCR"/>
    <property type="match status" value="1"/>
</dbReference>
<dbReference type="PANTHER" id="PTHR23182:SF1">
    <property type="entry name" value="RHO GTPASE ACTIVATING PROTEIN AT 1A, ISOFORM E"/>
    <property type="match status" value="1"/>
</dbReference>
<dbReference type="Proteomes" id="UP001651158">
    <property type="component" value="Unassembled WGS sequence"/>
</dbReference>
<dbReference type="InterPro" id="IPR000198">
    <property type="entry name" value="RhoGAP_dom"/>
</dbReference>
<reference evidence="6 7" key="1">
    <citation type="journal article" date="2022" name="Front. Cell. Infect. Microbiol.">
        <title>The Genomes of Two Strains of Taenia crassiceps the Animal Model for the Study of Human Cysticercosis.</title>
        <authorList>
            <person name="Bobes R.J."/>
            <person name="Estrada K."/>
            <person name="Rios-Valencia D.G."/>
            <person name="Calderon-Gallegos A."/>
            <person name="de la Torre P."/>
            <person name="Carrero J.C."/>
            <person name="Sanchez-Flores A."/>
            <person name="Laclette J.P."/>
        </authorList>
    </citation>
    <scope>NUCLEOTIDE SEQUENCE [LARGE SCALE GENOMIC DNA]</scope>
    <source>
        <strain evidence="6">WFUcys</strain>
    </source>
</reference>
<protein>
    <submittedName>
        <fullName evidence="6">Active breakpoint cluster region-related protein</fullName>
    </submittedName>
</protein>
<evidence type="ECO:0000313" key="6">
    <source>
        <dbReference type="EMBL" id="KAL5109723.1"/>
    </source>
</evidence>
<dbReference type="InterPro" id="IPR037769">
    <property type="entry name" value="Abr/Bcr"/>
</dbReference>
<proteinExistence type="predicted"/>
<feature type="region of interest" description="Disordered" evidence="3">
    <location>
        <begin position="912"/>
        <end position="934"/>
    </location>
</feature>
<evidence type="ECO:0000256" key="3">
    <source>
        <dbReference type="SAM" id="MobiDB-lite"/>
    </source>
</evidence>
<dbReference type="SMART" id="SM00239">
    <property type="entry name" value="C2"/>
    <property type="match status" value="1"/>
</dbReference>
<gene>
    <name evidence="6" type="ORF">TcWFU_000686</name>
</gene>
<dbReference type="EMBL" id="JAKROA010000002">
    <property type="protein sequence ID" value="KAL5109723.1"/>
    <property type="molecule type" value="Genomic_DNA"/>
</dbReference>
<sequence length="970" mass="109506">MPKHIDKGTKLATAHQIVDHDLIDNESSSEDSVSLESYLNTYDEAEEKVFSDTAPEGSNPKNKGPVDSVKLRNHVGAPVEKGTKGSYRESRKRRTLDEYLSKGGTGNDYEGGAQKDSNRIDSTSKNSEQVADKVKTSAAQASAEKSMEAEFKCMFESEAKNCDDLVELFEAKASIQNSLGKHACSDSFAILIELNGVQGCVLSHLDNICNKNVLTIEDLISKLCERQKLLSKYAQLVMPRMSNFTVKLQSKAPSSCQRHVELLQKPVSWMQQTIGNVERLKECVKPDNPNYEIITVAQEELLDISNDLAPVGRAKEPLKYSVLVELRNPPNGERKLMSIFLFDNVLVCARQRVIVLRKHFTQDSDSDTASVSTSAKDQSDLIMNTRTISRYEVKWFIPLEQLDSLDSKGIAFDEENLLERLQLIETLKGKIVKVRQELQEETSKLDKESKRQKLRIPKIHRLRSYLYDLQADLVLQTPKLPLFISATDGQRYCLLMASEKERITWESAIMRAKARCRSVPRRQSPALVSKRDSLMRPFSTTFRESRRAVNARRSSVESETSAQEEILKNELSYMINHCKTAVPLNKLGKVIISGNAVSGILEVCVHEIGGLTEPGPYYVAIEVDFYGLFELVAKTKSISDITNPRWDQTFMFEIETSQTICFTVFRQSIVFGQVELPLEEDQLDQAKVSHRLKTDETVSKPVYLQISILYNERKKLNVRPRSKKQSEVFGQSLEEVLKRDQADRERLKKQIGGTKNCEELRVPVLVTACVEEIERRGLQEEGIYRISGAVTTVSRLQDLFDRDTSLAVKQIGDYDIHVISSLLKLFFRELPEPIIPTNIFSDLIKATAPSDERKLEEIGHILRKMPRVNLDTFQYLMDHLIRVCQYESDNKMNLGNLSVIWAMTLFQPANMPAPPQIPSPTAETSDAKCAPPQSVQSATSASMLQTMVLGTIFDAYANGKLDLPTHRSVF</sequence>
<dbReference type="CDD" id="cd00159">
    <property type="entry name" value="RhoGAP"/>
    <property type="match status" value="1"/>
</dbReference>
<evidence type="ECO:0000259" key="5">
    <source>
        <dbReference type="PROSITE" id="PS50238"/>
    </source>
</evidence>
<comment type="caution">
    <text evidence="6">The sequence shown here is derived from an EMBL/GenBank/DDBJ whole genome shotgun (WGS) entry which is preliminary data.</text>
</comment>
<feature type="region of interest" description="Disordered" evidence="3">
    <location>
        <begin position="19"/>
        <end position="141"/>
    </location>
</feature>
<evidence type="ECO:0000256" key="1">
    <source>
        <dbReference type="ARBA" id="ARBA00022658"/>
    </source>
</evidence>
<dbReference type="InterPro" id="IPR035892">
    <property type="entry name" value="C2_domain_sf"/>
</dbReference>
<dbReference type="Pfam" id="PF00168">
    <property type="entry name" value="C2"/>
    <property type="match status" value="1"/>
</dbReference>
<evidence type="ECO:0000259" key="4">
    <source>
        <dbReference type="PROSITE" id="PS50004"/>
    </source>
</evidence>
<dbReference type="InterPro" id="IPR000008">
    <property type="entry name" value="C2_dom"/>
</dbReference>
<dbReference type="InterPro" id="IPR008936">
    <property type="entry name" value="Rho_GTPase_activation_prot"/>
</dbReference>
<keyword evidence="7" id="KW-1185">Reference proteome</keyword>
<feature type="compositionally biased region" description="Basic and acidic residues" evidence="3">
    <location>
        <begin position="81"/>
        <end position="100"/>
    </location>
</feature>
<dbReference type="PROSITE" id="PS50238">
    <property type="entry name" value="RHOGAP"/>
    <property type="match status" value="1"/>
</dbReference>
<accession>A0ABR4QJH3</accession>
<dbReference type="Gene3D" id="2.60.40.150">
    <property type="entry name" value="C2 domain"/>
    <property type="match status" value="1"/>
</dbReference>
<feature type="domain" description="Rho-GAP" evidence="5">
    <location>
        <begin position="731"/>
        <end position="956"/>
    </location>
</feature>
<organism evidence="6 7">
    <name type="scientific">Taenia crassiceps</name>
    <dbReference type="NCBI Taxonomy" id="6207"/>
    <lineage>
        <taxon>Eukaryota</taxon>
        <taxon>Metazoa</taxon>
        <taxon>Spiralia</taxon>
        <taxon>Lophotrochozoa</taxon>
        <taxon>Platyhelminthes</taxon>
        <taxon>Cestoda</taxon>
        <taxon>Eucestoda</taxon>
        <taxon>Cyclophyllidea</taxon>
        <taxon>Taeniidae</taxon>
        <taxon>Taenia</taxon>
    </lineage>
</organism>
<keyword evidence="1" id="KW-0344">Guanine-nucleotide releasing factor</keyword>
<dbReference type="SMART" id="SM00324">
    <property type="entry name" value="RhoGAP"/>
    <property type="match status" value="1"/>
</dbReference>
<dbReference type="PROSITE" id="PS50004">
    <property type="entry name" value="C2"/>
    <property type="match status" value="1"/>
</dbReference>
<dbReference type="Pfam" id="PF00620">
    <property type="entry name" value="RhoGAP"/>
    <property type="match status" value="1"/>
</dbReference>
<keyword evidence="2" id="KW-0175">Coiled coil</keyword>
<dbReference type="Gene3D" id="1.10.555.10">
    <property type="entry name" value="Rho GTPase activation protein"/>
    <property type="match status" value="1"/>
</dbReference>